<protein>
    <submittedName>
        <fullName evidence="1">Uncharacterized protein</fullName>
    </submittedName>
</protein>
<reference evidence="1" key="1">
    <citation type="submission" date="2020-10" db="EMBL/GenBank/DDBJ databases">
        <title>Taxonomic study of unclassified bacteria belonging to the class Ktedonobacteria.</title>
        <authorList>
            <person name="Yabe S."/>
            <person name="Wang C.M."/>
            <person name="Zheng Y."/>
            <person name="Sakai Y."/>
            <person name="Cavaletti L."/>
            <person name="Monciardini P."/>
            <person name="Donadio S."/>
        </authorList>
    </citation>
    <scope>NUCLEOTIDE SEQUENCE</scope>
    <source>
        <strain evidence="1">ID150040</strain>
    </source>
</reference>
<dbReference type="EMBL" id="BNJK01000004">
    <property type="protein sequence ID" value="GHP01171.1"/>
    <property type="molecule type" value="Genomic_DNA"/>
</dbReference>
<dbReference type="AlphaFoldDB" id="A0A8J3NA11"/>
<gene>
    <name evidence="1" type="ORF">KSF_112180</name>
</gene>
<accession>A0A8J3NA11</accession>
<evidence type="ECO:0000313" key="2">
    <source>
        <dbReference type="Proteomes" id="UP000597444"/>
    </source>
</evidence>
<sequence>MLTMKDCFKHLLDVTRCDPTCSWEHVIQASNIYAWKRGKTIFRLAYDENTGWTSKCLRLPDDCREELVTDWLDNEQHISLTR</sequence>
<proteinExistence type="predicted"/>
<keyword evidence="2" id="KW-1185">Reference proteome</keyword>
<name>A0A8J3NA11_9CHLR</name>
<comment type="caution">
    <text evidence="1">The sequence shown here is derived from an EMBL/GenBank/DDBJ whole genome shotgun (WGS) entry which is preliminary data.</text>
</comment>
<evidence type="ECO:0000313" key="1">
    <source>
        <dbReference type="EMBL" id="GHP01171.1"/>
    </source>
</evidence>
<organism evidence="1 2">
    <name type="scientific">Reticulibacter mediterranei</name>
    <dbReference type="NCBI Taxonomy" id="2778369"/>
    <lineage>
        <taxon>Bacteria</taxon>
        <taxon>Bacillati</taxon>
        <taxon>Chloroflexota</taxon>
        <taxon>Ktedonobacteria</taxon>
        <taxon>Ktedonobacterales</taxon>
        <taxon>Reticulibacteraceae</taxon>
        <taxon>Reticulibacter</taxon>
    </lineage>
</organism>
<dbReference type="Proteomes" id="UP000597444">
    <property type="component" value="Unassembled WGS sequence"/>
</dbReference>